<dbReference type="RefSeq" id="WP_112481716.1">
    <property type="nucleotide sequence ID" value="NZ_JAIWZC010000001.1"/>
</dbReference>
<dbReference type="Proteomes" id="UP000251853">
    <property type="component" value="Unassembled WGS sequence"/>
</dbReference>
<protein>
    <submittedName>
        <fullName evidence="1">Uncharacterized protein</fullName>
    </submittedName>
</protein>
<dbReference type="AlphaFoldDB" id="A0A2X2UB95"/>
<sequence>MNYYSESEAYDELREDFIDEFKDQLQVRDKGEELKLVAEGTPFEAITLKDGGELVCPSIPMELVYLNCYVTESIEIDEAATYILGIFDEVEWIPRNQLEQIAHVLIYPMNLAEYQDKLVEGNIAYMPYQDMAVTFRFWIEKEEKSYCGDVTEEHLETWGIGVEELFEKVRYRDLKEIGVDIVNMYDSLTSRFENDQSIFLRPTDGVPIALKEMYQVYGMNGFGAVWYPRVMEQLHEILGNEMLIVPHDVYCAYIQTPKLGSVSELQEELQVDNEVKAAYGEGRHIMSEQIFKYDLDKRNLVPAVEAKIEKKKIR</sequence>
<organism evidence="1 2">
    <name type="scientific">Enterocloster clostridioformis</name>
    <dbReference type="NCBI Taxonomy" id="1531"/>
    <lineage>
        <taxon>Bacteria</taxon>
        <taxon>Bacillati</taxon>
        <taxon>Bacillota</taxon>
        <taxon>Clostridia</taxon>
        <taxon>Lachnospirales</taxon>
        <taxon>Lachnospiraceae</taxon>
        <taxon>Enterocloster</taxon>
    </lineage>
</organism>
<reference evidence="1 2" key="1">
    <citation type="submission" date="2018-06" db="EMBL/GenBank/DDBJ databases">
        <authorList>
            <consortium name="Pathogen Informatics"/>
            <person name="Doyle S."/>
        </authorList>
    </citation>
    <scope>NUCLEOTIDE SEQUENCE [LARGE SCALE GENOMIC DNA]</scope>
    <source>
        <strain evidence="1 2">NCTC11224</strain>
    </source>
</reference>
<dbReference type="EMBL" id="UAVW01000003">
    <property type="protein sequence ID" value="SQB10333.1"/>
    <property type="molecule type" value="Genomic_DNA"/>
</dbReference>
<proteinExistence type="predicted"/>
<accession>A0A2X2UB95</accession>
<dbReference type="Pfam" id="PF18941">
    <property type="entry name" value="DUF5688"/>
    <property type="match status" value="1"/>
</dbReference>
<dbReference type="InterPro" id="IPR043743">
    <property type="entry name" value="DUF5688"/>
</dbReference>
<keyword evidence="2" id="KW-1185">Reference proteome</keyword>
<gene>
    <name evidence="1" type="ORF">NCTC11224_01651</name>
</gene>
<evidence type="ECO:0000313" key="2">
    <source>
        <dbReference type="Proteomes" id="UP000251853"/>
    </source>
</evidence>
<name>A0A2X2UB95_9FIRM</name>
<evidence type="ECO:0000313" key="1">
    <source>
        <dbReference type="EMBL" id="SQB10333.1"/>
    </source>
</evidence>